<keyword evidence="3 6" id="KW-0812">Transmembrane</keyword>
<feature type="transmembrane region" description="Helical" evidence="6">
    <location>
        <begin position="89"/>
        <end position="106"/>
    </location>
</feature>
<dbReference type="GO" id="GO:0005886">
    <property type="term" value="C:plasma membrane"/>
    <property type="evidence" value="ECO:0007669"/>
    <property type="project" value="UniProtKB-SubCell"/>
</dbReference>
<feature type="transmembrane region" description="Helical" evidence="6">
    <location>
        <begin position="422"/>
        <end position="441"/>
    </location>
</feature>
<dbReference type="InterPro" id="IPR002797">
    <property type="entry name" value="Polysacc_synth"/>
</dbReference>
<protein>
    <submittedName>
        <fullName evidence="7">Stage V sporulation protein B</fullName>
    </submittedName>
</protein>
<dbReference type="PANTHER" id="PTHR30250">
    <property type="entry name" value="PST FAMILY PREDICTED COLANIC ACID TRANSPORTER"/>
    <property type="match status" value="1"/>
</dbReference>
<dbReference type="Pfam" id="PF01943">
    <property type="entry name" value="Polysacc_synt"/>
    <property type="match status" value="1"/>
</dbReference>
<evidence type="ECO:0000256" key="4">
    <source>
        <dbReference type="ARBA" id="ARBA00022989"/>
    </source>
</evidence>
<feature type="transmembrane region" description="Helical" evidence="6">
    <location>
        <begin position="397"/>
        <end position="416"/>
    </location>
</feature>
<keyword evidence="5 6" id="KW-0472">Membrane</keyword>
<feature type="transmembrane region" description="Helical" evidence="6">
    <location>
        <begin position="236"/>
        <end position="262"/>
    </location>
</feature>
<dbReference type="OrthoDB" id="9775950at2"/>
<dbReference type="RefSeq" id="WP_025434593.1">
    <property type="nucleotide sequence ID" value="NZ_CP007452.1"/>
</dbReference>
<dbReference type="InterPro" id="IPR024923">
    <property type="entry name" value="PG_synth_SpoVB"/>
</dbReference>
<evidence type="ECO:0000256" key="5">
    <source>
        <dbReference type="ARBA" id="ARBA00023136"/>
    </source>
</evidence>
<feature type="transmembrane region" description="Helical" evidence="6">
    <location>
        <begin position="330"/>
        <end position="352"/>
    </location>
</feature>
<proteinExistence type="predicted"/>
<gene>
    <name evidence="7" type="primary">spoVB</name>
    <name evidence="7" type="ORF">EAL2_c02160</name>
</gene>
<keyword evidence="2" id="KW-1003">Cell membrane</keyword>
<organism evidence="7 8">
    <name type="scientific">Peptoclostridium acidaminophilum DSM 3953</name>
    <dbReference type="NCBI Taxonomy" id="1286171"/>
    <lineage>
        <taxon>Bacteria</taxon>
        <taxon>Bacillati</taxon>
        <taxon>Bacillota</taxon>
        <taxon>Clostridia</taxon>
        <taxon>Peptostreptococcales</taxon>
        <taxon>Peptoclostridiaceae</taxon>
        <taxon>Peptoclostridium</taxon>
    </lineage>
</organism>
<dbReference type="CDD" id="cd13124">
    <property type="entry name" value="MATE_SpoVB_like"/>
    <property type="match status" value="1"/>
</dbReference>
<dbReference type="KEGG" id="eac:EAL2_c02160"/>
<evidence type="ECO:0000256" key="3">
    <source>
        <dbReference type="ARBA" id="ARBA00022692"/>
    </source>
</evidence>
<evidence type="ECO:0000313" key="7">
    <source>
        <dbReference type="EMBL" id="AHM55549.1"/>
    </source>
</evidence>
<dbReference type="InterPro" id="IPR050833">
    <property type="entry name" value="Poly_Biosynth_Transport"/>
</dbReference>
<feature type="transmembrane region" description="Helical" evidence="6">
    <location>
        <begin position="155"/>
        <end position="176"/>
    </location>
</feature>
<dbReference type="Proteomes" id="UP000019591">
    <property type="component" value="Chromosome"/>
</dbReference>
<dbReference type="eggNOG" id="COG2244">
    <property type="taxonomic scope" value="Bacteria"/>
</dbReference>
<dbReference type="PATRIC" id="fig|1286171.3.peg.182"/>
<comment type="subcellular location">
    <subcellularLocation>
        <location evidence="1">Cell membrane</location>
        <topology evidence="1">Multi-pass membrane protein</topology>
    </subcellularLocation>
</comment>
<keyword evidence="4 6" id="KW-1133">Transmembrane helix</keyword>
<sequence>MKKDSFLKGAFILGIAGIIVKVMGAFFRIPLTNIISSEGIGYYSTAYPMYVLLLVISTAGFPTAISKLVSEKVALGDRRGAHKIFKTSFTALISVGVLSSLLLYFGSDFLVSSWFKNPKAEYSMKAIAPALFFVSIMSSYRGYFQGLQDMKPTAISQIIEQFFRVGLGLFLAVFLLDKGKEYAAAGASFGATAGAVFGALFMLYIYMKSKKSIHSEIERNPGNHSEESSSEIIKKLLNIAVPITIGAGIIPIMTFIDTAIVMRRLQDIGFSVEESSSLYGQLTGMAATLVNLPQVLTVALSMSLVPLISQCMAQKNIDAAKEYTQISVKVSSVASFPAAFGLAVLSVPIMKLLFPNEPASAGDILLYLSLGVVFLGYTQTFTGIFQGLGRAYVPVKNLAIGAVFKIGISYVLTGIPSINVKGAALGTVVAYGVAAVLNFVYIKKYINIKFEIMDSVVKPMLASLIMAGVVWVSFAAVVGSLGNNLSCAVSICIGMAAYIVLLFRVGIIKESEILVIPRGKKLVGILKKTRLLKA</sequence>
<dbReference type="AlphaFoldDB" id="W8T1D9"/>
<name>W8T1D9_PEPAC</name>
<dbReference type="PIRSF" id="PIRSF038958">
    <property type="entry name" value="PG_synth_SpoVB"/>
    <property type="match status" value="1"/>
</dbReference>
<feature type="transmembrane region" description="Helical" evidence="6">
    <location>
        <begin position="364"/>
        <end position="385"/>
    </location>
</feature>
<feature type="transmembrane region" description="Helical" evidence="6">
    <location>
        <begin position="282"/>
        <end position="309"/>
    </location>
</feature>
<evidence type="ECO:0000256" key="2">
    <source>
        <dbReference type="ARBA" id="ARBA00022475"/>
    </source>
</evidence>
<feature type="transmembrane region" description="Helical" evidence="6">
    <location>
        <begin position="47"/>
        <end position="69"/>
    </location>
</feature>
<dbReference type="HOGENOM" id="CLU_022017_2_1_9"/>
<feature type="transmembrane region" description="Helical" evidence="6">
    <location>
        <begin position="461"/>
        <end position="482"/>
    </location>
</feature>
<feature type="transmembrane region" description="Helical" evidence="6">
    <location>
        <begin position="7"/>
        <end position="27"/>
    </location>
</feature>
<feature type="transmembrane region" description="Helical" evidence="6">
    <location>
        <begin position="182"/>
        <end position="206"/>
    </location>
</feature>
<evidence type="ECO:0000313" key="8">
    <source>
        <dbReference type="Proteomes" id="UP000019591"/>
    </source>
</evidence>
<feature type="transmembrane region" description="Helical" evidence="6">
    <location>
        <begin position="488"/>
        <end position="508"/>
    </location>
</feature>
<keyword evidence="8" id="KW-1185">Reference proteome</keyword>
<dbReference type="EMBL" id="CP007452">
    <property type="protein sequence ID" value="AHM55549.1"/>
    <property type="molecule type" value="Genomic_DNA"/>
</dbReference>
<reference evidence="7 8" key="1">
    <citation type="journal article" date="2014" name="Genome Announc.">
        <title>Complete Genome Sequence of Amino Acid-Utilizing Eubacterium acidaminophilum al-2 (DSM 3953).</title>
        <authorList>
            <person name="Poehlein A."/>
            <person name="Andreesen J.R."/>
            <person name="Daniel R."/>
        </authorList>
    </citation>
    <scope>NUCLEOTIDE SEQUENCE [LARGE SCALE GENOMIC DNA]</scope>
    <source>
        <strain evidence="7 8">DSM 3953</strain>
    </source>
</reference>
<accession>W8T1D9</accession>
<dbReference type="STRING" id="1286171.EAL2_c02160"/>
<dbReference type="PANTHER" id="PTHR30250:SF21">
    <property type="entry name" value="LIPID II FLIPPASE MURJ"/>
    <property type="match status" value="1"/>
</dbReference>
<evidence type="ECO:0000256" key="1">
    <source>
        <dbReference type="ARBA" id="ARBA00004651"/>
    </source>
</evidence>
<evidence type="ECO:0000256" key="6">
    <source>
        <dbReference type="SAM" id="Phobius"/>
    </source>
</evidence>
<feature type="transmembrane region" description="Helical" evidence="6">
    <location>
        <begin position="126"/>
        <end position="143"/>
    </location>
</feature>